<evidence type="ECO:0000313" key="3">
    <source>
        <dbReference type="Proteomes" id="UP001362999"/>
    </source>
</evidence>
<reference evidence="2 3" key="1">
    <citation type="journal article" date="2024" name="J Genomics">
        <title>Draft genome sequencing and assembly of Favolaschia claudopus CIRM-BRFM 2984 isolated from oak limbs.</title>
        <authorList>
            <person name="Navarro D."/>
            <person name="Drula E."/>
            <person name="Chaduli D."/>
            <person name="Cazenave R."/>
            <person name="Ahrendt S."/>
            <person name="Wang J."/>
            <person name="Lipzen A."/>
            <person name="Daum C."/>
            <person name="Barry K."/>
            <person name="Grigoriev I.V."/>
            <person name="Favel A."/>
            <person name="Rosso M.N."/>
            <person name="Martin F."/>
        </authorList>
    </citation>
    <scope>NUCLEOTIDE SEQUENCE [LARGE SCALE GENOMIC DNA]</scope>
    <source>
        <strain evidence="2 3">CIRM-BRFM 2984</strain>
    </source>
</reference>
<dbReference type="EMBL" id="JAWWNJ010000049">
    <property type="protein sequence ID" value="KAK7016853.1"/>
    <property type="molecule type" value="Genomic_DNA"/>
</dbReference>
<organism evidence="2 3">
    <name type="scientific">Favolaschia claudopus</name>
    <dbReference type="NCBI Taxonomy" id="2862362"/>
    <lineage>
        <taxon>Eukaryota</taxon>
        <taxon>Fungi</taxon>
        <taxon>Dikarya</taxon>
        <taxon>Basidiomycota</taxon>
        <taxon>Agaricomycotina</taxon>
        <taxon>Agaricomycetes</taxon>
        <taxon>Agaricomycetidae</taxon>
        <taxon>Agaricales</taxon>
        <taxon>Marasmiineae</taxon>
        <taxon>Mycenaceae</taxon>
        <taxon>Favolaschia</taxon>
    </lineage>
</organism>
<dbReference type="AlphaFoldDB" id="A0AAW0AVC5"/>
<keyword evidence="3" id="KW-1185">Reference proteome</keyword>
<accession>A0AAW0AVC5</accession>
<sequence>MSAACTLPTPPRPATSRRKHPPSMTCQCPGYDLPRHRHLQYPTPPPFLLAPCPLGFSAPFAPRSPARLSLSLLFLAHPAALPSLSFLSSPCPVIFMLLPVPSPFHYNLHPPILPTSSPPTFPPTPSVPSTVAVTVIGINLRQARKLVRSSSSSRALAPIRHVYTSHAPSHPDLSPLSSPCSSLVWRLPRAGPSVSARFVYFEFTTHVCNQALSLK</sequence>
<feature type="region of interest" description="Disordered" evidence="1">
    <location>
        <begin position="1"/>
        <end position="23"/>
    </location>
</feature>
<protein>
    <submittedName>
        <fullName evidence="2">Uncharacterized protein</fullName>
    </submittedName>
</protein>
<evidence type="ECO:0000256" key="1">
    <source>
        <dbReference type="SAM" id="MobiDB-lite"/>
    </source>
</evidence>
<comment type="caution">
    <text evidence="2">The sequence shown here is derived from an EMBL/GenBank/DDBJ whole genome shotgun (WGS) entry which is preliminary data.</text>
</comment>
<dbReference type="Proteomes" id="UP001362999">
    <property type="component" value="Unassembled WGS sequence"/>
</dbReference>
<evidence type="ECO:0000313" key="2">
    <source>
        <dbReference type="EMBL" id="KAK7016853.1"/>
    </source>
</evidence>
<gene>
    <name evidence="2" type="ORF">R3P38DRAFT_3202096</name>
</gene>
<proteinExistence type="predicted"/>
<name>A0AAW0AVC5_9AGAR</name>